<evidence type="ECO:0000313" key="3">
    <source>
        <dbReference type="EMBL" id="QKD83502.1"/>
    </source>
</evidence>
<dbReference type="RefSeq" id="WP_172357275.1">
    <property type="nucleotide sequence ID" value="NZ_CP053661.1"/>
</dbReference>
<gene>
    <name evidence="3" type="ORF">HPC62_16010</name>
</gene>
<protein>
    <recommendedName>
        <fullName evidence="2">NB-ARC domain-containing protein</fullName>
    </recommendedName>
</protein>
<name>A0A6M8BBM9_9CYAN</name>
<dbReference type="GO" id="GO:0043531">
    <property type="term" value="F:ADP binding"/>
    <property type="evidence" value="ECO:0007669"/>
    <property type="project" value="InterPro"/>
</dbReference>
<dbReference type="Gene3D" id="3.40.50.300">
    <property type="entry name" value="P-loop containing nucleotide triphosphate hydrolases"/>
    <property type="match status" value="1"/>
</dbReference>
<keyword evidence="4" id="KW-1185">Reference proteome</keyword>
<dbReference type="PANTHER" id="PTHR47691:SF3">
    <property type="entry name" value="HTH-TYPE TRANSCRIPTIONAL REGULATOR RV0890C-RELATED"/>
    <property type="match status" value="1"/>
</dbReference>
<evidence type="ECO:0000256" key="1">
    <source>
        <dbReference type="SAM" id="MobiDB-lite"/>
    </source>
</evidence>
<organism evidence="3 4">
    <name type="scientific">Thermoleptolyngbya sichuanensis A183</name>
    <dbReference type="NCBI Taxonomy" id="2737172"/>
    <lineage>
        <taxon>Bacteria</taxon>
        <taxon>Bacillati</taxon>
        <taxon>Cyanobacteriota</taxon>
        <taxon>Cyanophyceae</taxon>
        <taxon>Oculatellales</taxon>
        <taxon>Oculatellaceae</taxon>
        <taxon>Thermoleptolyngbya</taxon>
        <taxon>Thermoleptolyngbya sichuanensis</taxon>
    </lineage>
</organism>
<dbReference type="AlphaFoldDB" id="A0A6M8BBM9"/>
<feature type="domain" description="NB-ARC" evidence="2">
    <location>
        <begin position="57"/>
        <end position="166"/>
    </location>
</feature>
<sequence length="234" mass="25122">MSDQHIHDQGKGFQVEVKGGTVYIGDIEIYPPLPPPSPTGIPSNLPQHPSQSFRGREDDWARLHAALQQTERVAITALHGMGGVGKTELALQYATAKLREGAYPGGVCWLGAREQELGIQITQYFQAQLGLSLPDGLDDLAAQVGYCWRHWREGEVLVVVDDVAYQRVEDYEAKTLPAHRPTLSGAGDDAPKPGSQLLHRAAGGVGGSGGAGGVARLGGSQPHRQPDRRRKTAL</sequence>
<proteinExistence type="predicted"/>
<dbReference type="InterPro" id="IPR027417">
    <property type="entry name" value="P-loop_NTPase"/>
</dbReference>
<accession>A0A6M8BBM9</accession>
<dbReference type="SUPFAM" id="SSF52540">
    <property type="entry name" value="P-loop containing nucleoside triphosphate hydrolases"/>
    <property type="match status" value="1"/>
</dbReference>
<dbReference type="EMBL" id="CP053661">
    <property type="protein sequence ID" value="QKD83502.1"/>
    <property type="molecule type" value="Genomic_DNA"/>
</dbReference>
<feature type="compositionally biased region" description="Gly residues" evidence="1">
    <location>
        <begin position="203"/>
        <end position="216"/>
    </location>
</feature>
<dbReference type="KEGG" id="theu:HPC62_16010"/>
<reference evidence="3 4" key="1">
    <citation type="submission" date="2020-05" db="EMBL/GenBank/DDBJ databases">
        <title>Complete genome sequence of of a novel Thermoleptolyngbya strain isolated from hot springs of Ganzi, Sichuan China.</title>
        <authorList>
            <person name="Tang J."/>
            <person name="Daroch M."/>
            <person name="Li L."/>
            <person name="Waleron K."/>
            <person name="Waleron M."/>
            <person name="Waleron M."/>
        </authorList>
    </citation>
    <scope>NUCLEOTIDE SEQUENCE [LARGE SCALE GENOMIC DNA]</scope>
    <source>
        <strain evidence="3 4">PKUAC-SCTA183</strain>
    </source>
</reference>
<dbReference type="InterPro" id="IPR002182">
    <property type="entry name" value="NB-ARC"/>
</dbReference>
<dbReference type="PRINTS" id="PR00364">
    <property type="entry name" value="DISEASERSIST"/>
</dbReference>
<feature type="region of interest" description="Disordered" evidence="1">
    <location>
        <begin position="178"/>
        <end position="234"/>
    </location>
</feature>
<dbReference type="Proteomes" id="UP000505210">
    <property type="component" value="Chromosome"/>
</dbReference>
<dbReference type="Pfam" id="PF00931">
    <property type="entry name" value="NB-ARC"/>
    <property type="match status" value="1"/>
</dbReference>
<feature type="region of interest" description="Disordered" evidence="1">
    <location>
        <begin position="33"/>
        <end position="54"/>
    </location>
</feature>
<dbReference type="PANTHER" id="PTHR47691">
    <property type="entry name" value="REGULATOR-RELATED"/>
    <property type="match status" value="1"/>
</dbReference>
<evidence type="ECO:0000259" key="2">
    <source>
        <dbReference type="Pfam" id="PF00931"/>
    </source>
</evidence>
<evidence type="ECO:0000313" key="4">
    <source>
        <dbReference type="Proteomes" id="UP000505210"/>
    </source>
</evidence>